<feature type="transmembrane region" description="Helical" evidence="1">
    <location>
        <begin position="65"/>
        <end position="83"/>
    </location>
</feature>
<evidence type="ECO:0000256" key="1">
    <source>
        <dbReference type="SAM" id="Phobius"/>
    </source>
</evidence>
<dbReference type="Proteomes" id="UP000177001">
    <property type="component" value="Unassembled WGS sequence"/>
</dbReference>
<evidence type="ECO:0000313" key="3">
    <source>
        <dbReference type="Proteomes" id="UP000177001"/>
    </source>
</evidence>
<feature type="transmembrane region" description="Helical" evidence="1">
    <location>
        <begin position="9"/>
        <end position="28"/>
    </location>
</feature>
<keyword evidence="1" id="KW-0472">Membrane</keyword>
<organism evidence="2 3">
    <name type="scientific">Candidatus Nomurabacteria bacterium RIFCSPLOWO2_01_FULL_36_16</name>
    <dbReference type="NCBI Taxonomy" id="1801767"/>
    <lineage>
        <taxon>Bacteria</taxon>
        <taxon>Candidatus Nomuraibacteriota</taxon>
    </lineage>
</organism>
<dbReference type="Pfam" id="PF09997">
    <property type="entry name" value="DUF2238"/>
    <property type="match status" value="1"/>
</dbReference>
<evidence type="ECO:0000313" key="2">
    <source>
        <dbReference type="EMBL" id="OGI86747.1"/>
    </source>
</evidence>
<dbReference type="AlphaFoldDB" id="A0A1F6WXX5"/>
<protein>
    <recommendedName>
        <fullName evidence="4">VanZ-like domain-containing protein</fullName>
    </recommendedName>
</protein>
<name>A0A1F6WXX5_9BACT</name>
<dbReference type="InterPro" id="IPR014509">
    <property type="entry name" value="YjdF-like"/>
</dbReference>
<feature type="transmembrane region" description="Helical" evidence="1">
    <location>
        <begin position="34"/>
        <end position="58"/>
    </location>
</feature>
<feature type="transmembrane region" description="Helical" evidence="1">
    <location>
        <begin position="103"/>
        <end position="121"/>
    </location>
</feature>
<reference evidence="2 3" key="1">
    <citation type="journal article" date="2016" name="Nat. Commun.">
        <title>Thousands of microbial genomes shed light on interconnected biogeochemical processes in an aquifer system.</title>
        <authorList>
            <person name="Anantharaman K."/>
            <person name="Brown C.T."/>
            <person name="Hug L.A."/>
            <person name="Sharon I."/>
            <person name="Castelle C.J."/>
            <person name="Probst A.J."/>
            <person name="Thomas B.C."/>
            <person name="Singh A."/>
            <person name="Wilkins M.J."/>
            <person name="Karaoz U."/>
            <person name="Brodie E.L."/>
            <person name="Williams K.H."/>
            <person name="Hubbard S.S."/>
            <person name="Banfield J.F."/>
        </authorList>
    </citation>
    <scope>NUCLEOTIDE SEQUENCE [LARGE SCALE GENOMIC DNA]</scope>
</reference>
<proteinExistence type="predicted"/>
<sequence length="131" mass="15780">MDRRKLIKTLIYLIFLIFLVNFFANKFYWYSSIWYFDMIMHFLGGFWVGLAYFYIFLLQNMSSRLIFKILFSVLIIGVGWEVYEILVNDILAQNPFNYIDTVSDLFFDLFGGLCAILYLWIPLEIKKFNIK</sequence>
<comment type="caution">
    <text evidence="2">The sequence shown here is derived from an EMBL/GenBank/DDBJ whole genome shotgun (WGS) entry which is preliminary data.</text>
</comment>
<keyword evidence="1" id="KW-1133">Transmembrane helix</keyword>
<gene>
    <name evidence="2" type="ORF">A3A91_01945</name>
</gene>
<evidence type="ECO:0008006" key="4">
    <source>
        <dbReference type="Google" id="ProtNLM"/>
    </source>
</evidence>
<keyword evidence="1" id="KW-0812">Transmembrane</keyword>
<accession>A0A1F6WXX5</accession>
<dbReference type="EMBL" id="MFUR01000011">
    <property type="protein sequence ID" value="OGI86747.1"/>
    <property type="molecule type" value="Genomic_DNA"/>
</dbReference>